<keyword evidence="4" id="KW-1185">Reference proteome</keyword>
<evidence type="ECO:0000256" key="1">
    <source>
        <dbReference type="SAM" id="Coils"/>
    </source>
</evidence>
<feature type="coiled-coil region" evidence="1">
    <location>
        <begin position="338"/>
        <end position="387"/>
    </location>
</feature>
<accession>A0ABM7EQD7</accession>
<dbReference type="Pfam" id="PF13558">
    <property type="entry name" value="SbcC_Walker_B"/>
    <property type="match status" value="1"/>
</dbReference>
<organism evidence="3 4">
    <name type="scientific">Bifidobacterium bifidum ATCC 29521 = JCM 1255 = DSM 20456</name>
    <dbReference type="NCBI Taxonomy" id="500634"/>
    <lineage>
        <taxon>Bacteria</taxon>
        <taxon>Bacillati</taxon>
        <taxon>Actinomycetota</taxon>
        <taxon>Actinomycetes</taxon>
        <taxon>Bifidobacteriales</taxon>
        <taxon>Bifidobacteriaceae</taxon>
        <taxon>Bifidobacterium</taxon>
    </lineage>
</organism>
<keyword evidence="1" id="KW-0175">Coiled coil</keyword>
<evidence type="ECO:0008006" key="5">
    <source>
        <dbReference type="Google" id="ProtNLM"/>
    </source>
</evidence>
<gene>
    <name evidence="3" type="ORF">BBBF_1077</name>
</gene>
<protein>
    <recommendedName>
        <fullName evidence="5">P-loop containing region of AAA domain-containing protein</fullName>
    </recommendedName>
</protein>
<feature type="coiled-coil region" evidence="1">
    <location>
        <begin position="441"/>
        <end position="468"/>
    </location>
</feature>
<dbReference type="Proteomes" id="UP000035063">
    <property type="component" value="Chromosome"/>
</dbReference>
<evidence type="ECO:0000313" key="3">
    <source>
        <dbReference type="EMBL" id="BAQ98284.1"/>
    </source>
</evidence>
<dbReference type="EMBL" id="AP012323">
    <property type="protein sequence ID" value="BAQ98284.1"/>
    <property type="molecule type" value="Genomic_DNA"/>
</dbReference>
<feature type="coiled-coil region" evidence="1">
    <location>
        <begin position="650"/>
        <end position="691"/>
    </location>
</feature>
<dbReference type="Pfam" id="PF13555">
    <property type="entry name" value="AAA_29"/>
    <property type="match status" value="1"/>
</dbReference>
<reference evidence="4" key="2">
    <citation type="journal article" date="2015" name="J. Biotechnol.">
        <title>Complete genome sequence of Bifidobacterium bifidum JCM 1255(T) isolated from feces of a breast-fed infant.</title>
        <authorList>
            <person name="Morita H."/>
            <person name="Toh H."/>
            <person name="Oshima K."/>
            <person name="Nakano A."/>
            <person name="Shindo C."/>
            <person name="Komiya K."/>
            <person name="Arakawa K."/>
            <person name="Suda W."/>
            <person name="Honda K."/>
            <person name="Hattori M."/>
        </authorList>
    </citation>
    <scope>NUCLEOTIDE SEQUENCE [LARGE SCALE GENOMIC DNA]</scope>
    <source>
        <strain evidence="4">JCM 1255</strain>
    </source>
</reference>
<evidence type="ECO:0000256" key="2">
    <source>
        <dbReference type="SAM" id="MobiDB-lite"/>
    </source>
</evidence>
<feature type="compositionally biased region" description="Acidic residues" evidence="2">
    <location>
        <begin position="1178"/>
        <end position="1198"/>
    </location>
</feature>
<proteinExistence type="predicted"/>
<feature type="region of interest" description="Disordered" evidence="2">
    <location>
        <begin position="1172"/>
        <end position="1198"/>
    </location>
</feature>
<sequence length="1198" mass="133311">MTMSGKDMQMIADRWMMESRRLVNWGSYEGYHEFRPSTDSQLPVTLLAGASESGKSTLVDAQISLLYPTGTPFNKASNSGRSERSDYTYLRGMIGVGGSDGVDEPMYLRGRDESGAPRSIWGAIVDTYRNFTTGQILSCGKFLYLMPGDGRGDVRRLYLAWDKPIDPRRMDVFRESSFTPTQLKSTYPGCVTFPNAEAFHTHIWDVMGLSAEACRLLARIQSADAPSRLDDIFKQGVLGVPEALDLARATVEDYERYDANFRSMEEKTRRMGKLRAITASYDDYESARDAVHSFDAVNPATKSGSATIRAWAIRRMIGEVNERQPLDRRLRDERRSEARAAGKRIESLRTRIDAVRERMRGLDGGDLTRLDAEMRQAERALADITAGRQRIGRMFEAAGEEFPKDEHAWDERRIEAVTFMRSYEQRKGLLDDMRNQTYAAHASVKQTLQRLNDDYERQKSQRTRISRQMDETRAMLCRATGLGPSELPYVAELMDVREDQEHWRLAMNAAYGSMAQTILVDKRHERGFAAKVSAIDPHAMARRTWQFVDTERGGAGNGPGGANTGATGGTAGEVWLSSKLRYREDSPFAGWLREQTSSERLDALCVDGIDDSDHAVRQVQADGQIKSGKRGQHGIKDRQQVIGFVNESYLAQLRTRIQDAQRQCDETAQSYASAKEQADRLQRERELADQLAYTAWEKIDENSAKAAIADIERTIASVRNNPKLAELDTLQESLSKELDRSQRQRIDIERQAELADQAVNAAQAWLDEHAAQPQPQPQTRPLDGEAADVSPKAVTNGRTLLTDEVEEALAESYEQRLSGLGDATTRAHMIIGAGAPQRMAQGDTFADRIIAGIGKDLEARVSMLEGRAASARTAVEARMGAYIEMYAGGDDTIAASVDDYRYYQDELESLSKLATVEATAVEYHNCLDKLLMSFLTIKRAIDTDAGDIHDQLERINAMLDGQQFGPHHGSLSLHADVRRPERAFWSALTRVIGTLNDRKAAQTDDDLDGARCAFASCAAMIDMLRREIGQIRDVNGVKSYGARNLDPRCRSSFYALVRHSDGQVERITSTGGRSGGALQELTSFVYGAALIYLLGGGMDNKLKPSYTTLFLDEALIKADGRYTRRALSVLPRLGFQVIVSAPESKTGEILEVSTKAYVTRKDPDTGYTTLHEARLDGIDETEGADEPEGTVESDDAAE</sequence>
<name>A0ABM7EQD7_BIFBI</name>
<feature type="region of interest" description="Disordered" evidence="2">
    <location>
        <begin position="770"/>
        <end position="798"/>
    </location>
</feature>
<feature type="coiled-coil region" evidence="1">
    <location>
        <begin position="724"/>
        <end position="758"/>
    </location>
</feature>
<evidence type="ECO:0000313" key="4">
    <source>
        <dbReference type="Proteomes" id="UP000035063"/>
    </source>
</evidence>
<reference evidence="3 4" key="1">
    <citation type="submission" date="2012-02" db="EMBL/GenBank/DDBJ databases">
        <title>Complete genome sequence of Bifidobacterium bifidum JCM 1255.</title>
        <authorList>
            <person name="Toh H."/>
            <person name="Oshima K."/>
            <person name="Morita H."/>
            <person name="Hattori M."/>
        </authorList>
    </citation>
    <scope>NUCLEOTIDE SEQUENCE [LARGE SCALE GENOMIC DNA]</scope>
    <source>
        <strain evidence="3 4">JCM 1255</strain>
    </source>
</reference>